<dbReference type="InterPro" id="IPR023673">
    <property type="entry name" value="Ribosomal_uL1_CS"/>
</dbReference>
<evidence type="ECO:0000256" key="7">
    <source>
        <dbReference type="ARBA" id="ARBA00022980"/>
    </source>
</evidence>
<dbReference type="GO" id="GO:0000049">
    <property type="term" value="F:tRNA binding"/>
    <property type="evidence" value="ECO:0007669"/>
    <property type="project" value="UniProtKB-KW"/>
</dbReference>
<proteinExistence type="inferred from homology"/>
<evidence type="ECO:0000313" key="12">
    <source>
        <dbReference type="EMBL" id="MBB6431608.1"/>
    </source>
</evidence>
<dbReference type="FunFam" id="3.40.50.790:FF:000001">
    <property type="entry name" value="50S ribosomal protein L1"/>
    <property type="match status" value="1"/>
</dbReference>
<dbReference type="Pfam" id="PF00687">
    <property type="entry name" value="Ribosomal_L1"/>
    <property type="match status" value="1"/>
</dbReference>
<keyword evidence="8 10" id="KW-0687">Ribonucleoprotein</keyword>
<evidence type="ECO:0000256" key="4">
    <source>
        <dbReference type="ARBA" id="ARBA00022730"/>
    </source>
</evidence>
<dbReference type="PANTHER" id="PTHR36427">
    <property type="entry name" value="54S RIBOSOMAL PROTEIN L1, MITOCHONDRIAL"/>
    <property type="match status" value="1"/>
</dbReference>
<dbReference type="Proteomes" id="UP000541810">
    <property type="component" value="Unassembled WGS sequence"/>
</dbReference>
<keyword evidence="6 10" id="KW-0694">RNA-binding</keyword>
<comment type="subunit">
    <text evidence="10">Part of the 50S ribosomal subunit.</text>
</comment>
<dbReference type="RefSeq" id="WP_184679064.1">
    <property type="nucleotide sequence ID" value="NZ_JACHGY010000001.1"/>
</dbReference>
<sequence length="227" mass="24310">MSRKKGKRYTADARVANDDVLPLSQAVERLKGFRATKFDQTVELHMHLGIDPKQADQMLRGSVSLPHGIGGAQKRVVAFCAPEKEEEAKAAGAIEAGSEELVKKIEGGWMDFDVAVAEPAQMRVVSKLGKVLGPKGLMPSPKAGTVDPKIAEAVKAFVAGKVEYRNDDGGNIHAPIGKHSFSAEQLVENAEAMIKLITRLKPAATKGQYVKKIAITATMTPSVLVEA</sequence>
<keyword evidence="7 10" id="KW-0689">Ribosomal protein</keyword>
<keyword evidence="4 10" id="KW-0699">rRNA-binding</keyword>
<evidence type="ECO:0000256" key="10">
    <source>
        <dbReference type="HAMAP-Rule" id="MF_01318"/>
    </source>
</evidence>
<evidence type="ECO:0000256" key="3">
    <source>
        <dbReference type="ARBA" id="ARBA00022555"/>
    </source>
</evidence>
<dbReference type="Gene3D" id="3.30.190.20">
    <property type="match status" value="1"/>
</dbReference>
<reference evidence="12 13" key="1">
    <citation type="submission" date="2020-08" db="EMBL/GenBank/DDBJ databases">
        <title>Genomic Encyclopedia of Type Strains, Phase IV (KMG-IV): sequencing the most valuable type-strain genomes for metagenomic binning, comparative biology and taxonomic classification.</title>
        <authorList>
            <person name="Goeker M."/>
        </authorList>
    </citation>
    <scope>NUCLEOTIDE SEQUENCE [LARGE SCALE GENOMIC DNA]</scope>
    <source>
        <strain evidence="12 13">DSM 103725</strain>
    </source>
</reference>
<dbReference type="GO" id="GO:0006412">
    <property type="term" value="P:translation"/>
    <property type="evidence" value="ECO:0007669"/>
    <property type="project" value="UniProtKB-UniRule"/>
</dbReference>
<evidence type="ECO:0000256" key="8">
    <source>
        <dbReference type="ARBA" id="ARBA00023274"/>
    </source>
</evidence>
<evidence type="ECO:0000256" key="9">
    <source>
        <dbReference type="ARBA" id="ARBA00035241"/>
    </source>
</evidence>
<evidence type="ECO:0000256" key="5">
    <source>
        <dbReference type="ARBA" id="ARBA00022845"/>
    </source>
</evidence>
<dbReference type="InterPro" id="IPR002143">
    <property type="entry name" value="Ribosomal_uL1"/>
</dbReference>
<organism evidence="12 13">
    <name type="scientific">Algisphaera agarilytica</name>
    <dbReference type="NCBI Taxonomy" id="1385975"/>
    <lineage>
        <taxon>Bacteria</taxon>
        <taxon>Pseudomonadati</taxon>
        <taxon>Planctomycetota</taxon>
        <taxon>Phycisphaerae</taxon>
        <taxon>Phycisphaerales</taxon>
        <taxon>Phycisphaeraceae</taxon>
        <taxon>Algisphaera</taxon>
    </lineage>
</organism>
<keyword evidence="13" id="KW-1185">Reference proteome</keyword>
<evidence type="ECO:0000313" key="13">
    <source>
        <dbReference type="Proteomes" id="UP000541810"/>
    </source>
</evidence>
<dbReference type="CDD" id="cd00403">
    <property type="entry name" value="Ribosomal_L1"/>
    <property type="match status" value="1"/>
</dbReference>
<dbReference type="EMBL" id="JACHGY010000001">
    <property type="protein sequence ID" value="MBB6431608.1"/>
    <property type="molecule type" value="Genomic_DNA"/>
</dbReference>
<evidence type="ECO:0000256" key="11">
    <source>
        <dbReference type="RuleBase" id="RU000659"/>
    </source>
</evidence>
<accession>A0A7X0H9L3</accession>
<dbReference type="GO" id="GO:0003735">
    <property type="term" value="F:structural constituent of ribosome"/>
    <property type="evidence" value="ECO:0007669"/>
    <property type="project" value="InterPro"/>
</dbReference>
<dbReference type="AlphaFoldDB" id="A0A7X0H9L3"/>
<protein>
    <recommendedName>
        <fullName evidence="9 10">Large ribosomal subunit protein uL1</fullName>
    </recommendedName>
</protein>
<dbReference type="PROSITE" id="PS01199">
    <property type="entry name" value="RIBOSOMAL_L1"/>
    <property type="match status" value="1"/>
</dbReference>
<comment type="caution">
    <text evidence="12">The sequence shown here is derived from an EMBL/GenBank/DDBJ whole genome shotgun (WGS) entry which is preliminary data.</text>
</comment>
<keyword evidence="2 10" id="KW-0678">Repressor</keyword>
<name>A0A7X0H9L3_9BACT</name>
<dbReference type="GO" id="GO:0019843">
    <property type="term" value="F:rRNA binding"/>
    <property type="evidence" value="ECO:0007669"/>
    <property type="project" value="UniProtKB-UniRule"/>
</dbReference>
<dbReference type="PIRSF" id="PIRSF002155">
    <property type="entry name" value="Ribosomal_L1"/>
    <property type="match status" value="1"/>
</dbReference>
<dbReference type="GO" id="GO:0015934">
    <property type="term" value="C:large ribosomal subunit"/>
    <property type="evidence" value="ECO:0007669"/>
    <property type="project" value="InterPro"/>
</dbReference>
<dbReference type="InterPro" id="IPR005878">
    <property type="entry name" value="Ribosom_uL1_bac-type"/>
</dbReference>
<comment type="function">
    <text evidence="10">Binds directly to 23S rRNA. The L1 stalk is quite mobile in the ribosome, and is involved in E site tRNA release.</text>
</comment>
<dbReference type="GO" id="GO:0006417">
    <property type="term" value="P:regulation of translation"/>
    <property type="evidence" value="ECO:0007669"/>
    <property type="project" value="UniProtKB-KW"/>
</dbReference>
<keyword evidence="3 10" id="KW-0820">tRNA-binding</keyword>
<evidence type="ECO:0000256" key="2">
    <source>
        <dbReference type="ARBA" id="ARBA00022491"/>
    </source>
</evidence>
<dbReference type="Gene3D" id="3.40.50.790">
    <property type="match status" value="1"/>
</dbReference>
<evidence type="ECO:0000256" key="1">
    <source>
        <dbReference type="ARBA" id="ARBA00010531"/>
    </source>
</evidence>
<dbReference type="NCBIfam" id="TIGR01169">
    <property type="entry name" value="rplA_bact"/>
    <property type="match status" value="1"/>
</dbReference>
<dbReference type="PANTHER" id="PTHR36427:SF3">
    <property type="entry name" value="LARGE RIBOSOMAL SUBUNIT PROTEIN UL1M"/>
    <property type="match status" value="1"/>
</dbReference>
<gene>
    <name evidence="10" type="primary">rplA</name>
    <name evidence="12" type="ORF">HNQ40_003414</name>
</gene>
<dbReference type="InterPro" id="IPR023674">
    <property type="entry name" value="Ribosomal_uL1-like"/>
</dbReference>
<comment type="function">
    <text evidence="10">Protein L1 is also a translational repressor protein, it controls the translation of the L11 operon by binding to its mRNA.</text>
</comment>
<comment type="similarity">
    <text evidence="1 10 11">Belongs to the universal ribosomal protein uL1 family.</text>
</comment>
<dbReference type="SUPFAM" id="SSF56808">
    <property type="entry name" value="Ribosomal protein L1"/>
    <property type="match status" value="1"/>
</dbReference>
<keyword evidence="5 10" id="KW-0810">Translation regulation</keyword>
<dbReference type="HAMAP" id="MF_01318_B">
    <property type="entry name" value="Ribosomal_uL1_B"/>
    <property type="match status" value="1"/>
</dbReference>
<dbReference type="InterPro" id="IPR028364">
    <property type="entry name" value="Ribosomal_uL1/biogenesis"/>
</dbReference>
<evidence type="ECO:0000256" key="6">
    <source>
        <dbReference type="ARBA" id="ARBA00022884"/>
    </source>
</evidence>
<dbReference type="InterPro" id="IPR016095">
    <property type="entry name" value="Ribosomal_uL1_3-a/b-sand"/>
</dbReference>